<dbReference type="STRING" id="45607.A0A2T0FFT3"/>
<dbReference type="InterPro" id="IPR036065">
    <property type="entry name" value="BolA-like_sf"/>
</dbReference>
<proteinExistence type="inferred from homology"/>
<dbReference type="PIRSF" id="PIRSF003113">
    <property type="entry name" value="BolA"/>
    <property type="match status" value="1"/>
</dbReference>
<name>A0A2T0FFT3_9ASCO</name>
<dbReference type="Proteomes" id="UP000238350">
    <property type="component" value="Unassembled WGS sequence"/>
</dbReference>
<keyword evidence="3" id="KW-1185">Reference proteome</keyword>
<dbReference type="GO" id="GO:0005759">
    <property type="term" value="C:mitochondrial matrix"/>
    <property type="evidence" value="ECO:0007669"/>
    <property type="project" value="TreeGrafter"/>
</dbReference>
<evidence type="ECO:0000313" key="3">
    <source>
        <dbReference type="Proteomes" id="UP000238350"/>
    </source>
</evidence>
<dbReference type="OrthoDB" id="411584at2759"/>
<comment type="caution">
    <text evidence="2">The sequence shown here is derived from an EMBL/GenBank/DDBJ whole genome shotgun (WGS) entry which is preliminary data.</text>
</comment>
<dbReference type="PANTHER" id="PTHR46230:SF7">
    <property type="entry name" value="BOLA-LIKE PROTEIN 1"/>
    <property type="match status" value="1"/>
</dbReference>
<dbReference type="PANTHER" id="PTHR46230">
    <property type="match status" value="1"/>
</dbReference>
<dbReference type="SUPFAM" id="SSF82657">
    <property type="entry name" value="BolA-like"/>
    <property type="match status" value="1"/>
</dbReference>
<protein>
    <recommendedName>
        <fullName evidence="4">BolA-like protein 1</fullName>
    </recommendedName>
</protein>
<dbReference type="InterPro" id="IPR002634">
    <property type="entry name" value="BolA"/>
</dbReference>
<evidence type="ECO:0008006" key="4">
    <source>
        <dbReference type="Google" id="ProtNLM"/>
    </source>
</evidence>
<dbReference type="GO" id="GO:0044572">
    <property type="term" value="P:[4Fe-4S] cluster assembly"/>
    <property type="evidence" value="ECO:0007669"/>
    <property type="project" value="TreeGrafter"/>
</dbReference>
<organism evidence="2 3">
    <name type="scientific">Wickerhamiella sorbophila</name>
    <dbReference type="NCBI Taxonomy" id="45607"/>
    <lineage>
        <taxon>Eukaryota</taxon>
        <taxon>Fungi</taxon>
        <taxon>Dikarya</taxon>
        <taxon>Ascomycota</taxon>
        <taxon>Saccharomycotina</taxon>
        <taxon>Dipodascomycetes</taxon>
        <taxon>Dipodascales</taxon>
        <taxon>Trichomonascaceae</taxon>
        <taxon>Wickerhamiella</taxon>
    </lineage>
</organism>
<dbReference type="AlphaFoldDB" id="A0A2T0FFT3"/>
<accession>A0A2T0FFT3</accession>
<dbReference type="EMBL" id="NDIQ01000001">
    <property type="protein sequence ID" value="PRT53851.1"/>
    <property type="molecule type" value="Genomic_DNA"/>
</dbReference>
<comment type="similarity">
    <text evidence="1">Belongs to the BolA/IbaG family.</text>
</comment>
<gene>
    <name evidence="2" type="ORF">B9G98_01471</name>
</gene>
<dbReference type="Pfam" id="PF01722">
    <property type="entry name" value="BolA"/>
    <property type="match status" value="1"/>
</dbReference>
<reference evidence="2 3" key="1">
    <citation type="submission" date="2017-04" db="EMBL/GenBank/DDBJ databases">
        <title>Genome sequencing of [Candida] sorbophila.</title>
        <authorList>
            <person name="Ahn J.O."/>
        </authorList>
    </citation>
    <scope>NUCLEOTIDE SEQUENCE [LARGE SCALE GENOMIC DNA]</scope>
    <source>
        <strain evidence="2 3">DS02</strain>
    </source>
</reference>
<sequence>MFKRAMSSTPITDAIRRKVSEAFRPTVLEIENDSHKHAHHAPMRGSTNIAESHFRLVIVSDQFEGKNLPARHRMVYSLLDEEMKQENGVHALQLTTRTPKEYQ</sequence>
<evidence type="ECO:0000256" key="1">
    <source>
        <dbReference type="RuleBase" id="RU003860"/>
    </source>
</evidence>
<dbReference type="GeneID" id="36515220"/>
<dbReference type="RefSeq" id="XP_024663797.1">
    <property type="nucleotide sequence ID" value="XM_024808029.1"/>
</dbReference>
<dbReference type="Gene3D" id="3.30.300.90">
    <property type="entry name" value="BolA-like"/>
    <property type="match status" value="1"/>
</dbReference>
<evidence type="ECO:0000313" key="2">
    <source>
        <dbReference type="EMBL" id="PRT53851.1"/>
    </source>
</evidence>